<keyword evidence="2" id="KW-0472">Membrane</keyword>
<dbReference type="NCBIfam" id="TIGR02098">
    <property type="entry name" value="MJ0042_CXXC"/>
    <property type="match status" value="1"/>
</dbReference>
<dbReference type="EMBL" id="JALZWP010000002">
    <property type="protein sequence ID" value="MCL1627596.1"/>
    <property type="molecule type" value="Genomic_DNA"/>
</dbReference>
<reference evidence="4 5" key="1">
    <citation type="submission" date="2022-05" db="EMBL/GenBank/DDBJ databases">
        <title>Seasonal and diel survey of microbial diversity of the Tyrrhenian coast.</title>
        <authorList>
            <person name="Gattoni G."/>
            <person name="Corral P."/>
        </authorList>
    </citation>
    <scope>NUCLEOTIDE SEQUENCE [LARGE SCALE GENOMIC DNA]</scope>
    <source>
        <strain evidence="4 5">V10</strain>
    </source>
</reference>
<dbReference type="InterPro" id="IPR011723">
    <property type="entry name" value="Znf/thioredoxin_put"/>
</dbReference>
<feature type="compositionally biased region" description="Basic and acidic residues" evidence="1">
    <location>
        <begin position="132"/>
        <end position="149"/>
    </location>
</feature>
<keyword evidence="2" id="KW-1133">Transmembrane helix</keyword>
<gene>
    <name evidence="4" type="ORF">M3N55_02535</name>
</gene>
<accession>A0ABT0LYC0</accession>
<dbReference type="Pfam" id="PF13717">
    <property type="entry name" value="Zn_ribbon_4"/>
    <property type="match status" value="1"/>
</dbReference>
<evidence type="ECO:0000256" key="2">
    <source>
        <dbReference type="SAM" id="Phobius"/>
    </source>
</evidence>
<sequence>MRLVCPNCAAQYEVDASLLPAGGTEVQCSACSTVWFQAGAAQQKAPSEPAKRTAPASRPTPAPPEPSVENRPNRPARSEAGPARRPDKVAPAVAQPTQSRPSSTQPPASSSDPAPGEPTSGARPLDPSVAEVLREEAEFEAKQRARETSPLETQEELGLFGPVASVDDAPHPRGGASRLPDIEDISSTLEPIDSGRGGQSGLPLTEAARKRSFLGGLILPVGLAGALTALYMAAPTLGQLVPAVDGPLGAYVALVDKARLGVAGLLGMTP</sequence>
<keyword evidence="5" id="KW-1185">Reference proteome</keyword>
<protein>
    <submittedName>
        <fullName evidence="4">Zinc-ribbon domain-containing protein</fullName>
    </submittedName>
</protein>
<dbReference type="Proteomes" id="UP001202550">
    <property type="component" value="Unassembled WGS sequence"/>
</dbReference>
<feature type="region of interest" description="Disordered" evidence="1">
    <location>
        <begin position="39"/>
        <end position="156"/>
    </location>
</feature>
<evidence type="ECO:0000313" key="4">
    <source>
        <dbReference type="EMBL" id="MCL1627596.1"/>
    </source>
</evidence>
<feature type="domain" description="Zinc finger/thioredoxin putative" evidence="3">
    <location>
        <begin position="1"/>
        <end position="36"/>
    </location>
</feature>
<feature type="compositionally biased region" description="Low complexity" evidence="1">
    <location>
        <begin position="94"/>
        <end position="114"/>
    </location>
</feature>
<organism evidence="4 5">
    <name type="scientific">Roseinatronobacter domitianus</name>
    <dbReference type="NCBI Taxonomy" id="2940293"/>
    <lineage>
        <taxon>Bacteria</taxon>
        <taxon>Pseudomonadati</taxon>
        <taxon>Pseudomonadota</taxon>
        <taxon>Alphaproteobacteria</taxon>
        <taxon>Rhodobacterales</taxon>
        <taxon>Paracoccaceae</taxon>
        <taxon>Roseinatronobacter</taxon>
    </lineage>
</organism>
<keyword evidence="2" id="KW-0812">Transmembrane</keyword>
<evidence type="ECO:0000313" key="5">
    <source>
        <dbReference type="Proteomes" id="UP001202550"/>
    </source>
</evidence>
<comment type="caution">
    <text evidence="4">The sequence shown here is derived from an EMBL/GenBank/DDBJ whole genome shotgun (WGS) entry which is preliminary data.</text>
</comment>
<evidence type="ECO:0000256" key="1">
    <source>
        <dbReference type="SAM" id="MobiDB-lite"/>
    </source>
</evidence>
<proteinExistence type="predicted"/>
<feature type="transmembrane region" description="Helical" evidence="2">
    <location>
        <begin position="213"/>
        <end position="234"/>
    </location>
</feature>
<dbReference type="RefSeq" id="WP_249056085.1">
    <property type="nucleotide sequence ID" value="NZ_JALZWP010000002.1"/>
</dbReference>
<evidence type="ECO:0000259" key="3">
    <source>
        <dbReference type="Pfam" id="PF13717"/>
    </source>
</evidence>
<name>A0ABT0LYC0_9RHOB</name>